<proteinExistence type="predicted"/>
<dbReference type="RefSeq" id="WP_207680107.1">
    <property type="nucleotide sequence ID" value="NZ_CP061800.1"/>
</dbReference>
<dbReference type="KEGG" id="dmm:dnm_090530"/>
<evidence type="ECO:0000256" key="1">
    <source>
        <dbReference type="SAM" id="MobiDB-lite"/>
    </source>
</evidence>
<accession>A0A975BW99</accession>
<reference evidence="2" key="1">
    <citation type="journal article" date="2021" name="Microb. Physiol.">
        <title>Proteogenomic Insights into the Physiology of Marine, Sulfate-Reducing, Filamentous Desulfonema limicola and Desulfonema magnum.</title>
        <authorList>
            <person name="Schnaars V."/>
            <person name="Wohlbrand L."/>
            <person name="Scheve S."/>
            <person name="Hinrichs C."/>
            <person name="Reinhardt R."/>
            <person name="Rabus R."/>
        </authorList>
    </citation>
    <scope>NUCLEOTIDE SEQUENCE</scope>
    <source>
        <strain evidence="2">4be13</strain>
    </source>
</reference>
<protein>
    <submittedName>
        <fullName evidence="2">Uncharacterized protein</fullName>
    </submittedName>
</protein>
<evidence type="ECO:0000313" key="3">
    <source>
        <dbReference type="Proteomes" id="UP000663722"/>
    </source>
</evidence>
<evidence type="ECO:0000313" key="2">
    <source>
        <dbReference type="EMBL" id="QTA92960.1"/>
    </source>
</evidence>
<sequence length="206" mass="23773">MKSDSSDILSSLKNLTPDEWDRLRLRLWKRFGGQLRSIPEAPSPDDLLHDAVVDLSEERRHCKLDKVSLLNCLFGIVRSKVSHIQAQWQRNLEKNQQTVPIDAEKPDTQPLADFYGRPAGQNDPKEGFSPESSATSELYDDIRSLTEDDELLRQMVEYRYNHQDDNAPKAQEIADALGVPVREIYNANRRLKSLLIKFKQRSEQEK</sequence>
<dbReference type="Proteomes" id="UP000663722">
    <property type="component" value="Chromosome"/>
</dbReference>
<dbReference type="EMBL" id="CP061800">
    <property type="protein sequence ID" value="QTA92960.1"/>
    <property type="molecule type" value="Genomic_DNA"/>
</dbReference>
<gene>
    <name evidence="2" type="ORF">dnm_090530</name>
</gene>
<organism evidence="2 3">
    <name type="scientific">Desulfonema magnum</name>
    <dbReference type="NCBI Taxonomy" id="45655"/>
    <lineage>
        <taxon>Bacteria</taxon>
        <taxon>Pseudomonadati</taxon>
        <taxon>Thermodesulfobacteriota</taxon>
        <taxon>Desulfobacteria</taxon>
        <taxon>Desulfobacterales</taxon>
        <taxon>Desulfococcaceae</taxon>
        <taxon>Desulfonema</taxon>
    </lineage>
</organism>
<dbReference type="AlphaFoldDB" id="A0A975BW99"/>
<feature type="region of interest" description="Disordered" evidence="1">
    <location>
        <begin position="97"/>
        <end position="138"/>
    </location>
</feature>
<name>A0A975BW99_9BACT</name>
<keyword evidence="3" id="KW-1185">Reference proteome</keyword>